<comment type="caution">
    <text evidence="7">The sequence shown here is derived from an EMBL/GenBank/DDBJ whole genome shotgun (WGS) entry which is preliminary data.</text>
</comment>
<dbReference type="Proteomes" id="UP001329430">
    <property type="component" value="Chromosome 2"/>
</dbReference>
<accession>A0AAN7VQC2</accession>
<reference evidence="7 8" key="1">
    <citation type="journal article" date="2024" name="Insects">
        <title>An Improved Chromosome-Level Genome Assembly of the Firefly Pyrocoelia pectoralis.</title>
        <authorList>
            <person name="Fu X."/>
            <person name="Meyer-Rochow V.B."/>
            <person name="Ballantyne L."/>
            <person name="Zhu X."/>
        </authorList>
    </citation>
    <scope>NUCLEOTIDE SEQUENCE [LARGE SCALE GENOMIC DNA]</scope>
    <source>
        <strain evidence="7">XCY_ONT2</strain>
    </source>
</reference>
<evidence type="ECO:0000313" key="7">
    <source>
        <dbReference type="EMBL" id="KAK5648178.1"/>
    </source>
</evidence>
<evidence type="ECO:0000256" key="3">
    <source>
        <dbReference type="ARBA" id="ARBA00022833"/>
    </source>
</evidence>
<dbReference type="EMBL" id="JAVRBK010000002">
    <property type="protein sequence ID" value="KAK5648178.1"/>
    <property type="molecule type" value="Genomic_DNA"/>
</dbReference>
<keyword evidence="3" id="KW-0862">Zinc</keyword>
<name>A0AAN7VQC2_9COLE</name>
<dbReference type="SUPFAM" id="SSF57716">
    <property type="entry name" value="Glucocorticoid receptor-like (DNA-binding domain)"/>
    <property type="match status" value="1"/>
</dbReference>
<dbReference type="PROSITE" id="PS50950">
    <property type="entry name" value="ZF_THAP"/>
    <property type="match status" value="1"/>
</dbReference>
<gene>
    <name evidence="7" type="ORF">RI129_003070</name>
</gene>
<dbReference type="Pfam" id="PF05485">
    <property type="entry name" value="THAP"/>
    <property type="match status" value="1"/>
</dbReference>
<evidence type="ECO:0000313" key="8">
    <source>
        <dbReference type="Proteomes" id="UP001329430"/>
    </source>
</evidence>
<protein>
    <recommendedName>
        <fullName evidence="6">THAP-type domain-containing protein</fullName>
    </recommendedName>
</protein>
<dbReference type="GO" id="GO:0008270">
    <property type="term" value="F:zinc ion binding"/>
    <property type="evidence" value="ECO:0007669"/>
    <property type="project" value="UniProtKB-KW"/>
</dbReference>
<organism evidence="7 8">
    <name type="scientific">Pyrocoelia pectoralis</name>
    <dbReference type="NCBI Taxonomy" id="417401"/>
    <lineage>
        <taxon>Eukaryota</taxon>
        <taxon>Metazoa</taxon>
        <taxon>Ecdysozoa</taxon>
        <taxon>Arthropoda</taxon>
        <taxon>Hexapoda</taxon>
        <taxon>Insecta</taxon>
        <taxon>Pterygota</taxon>
        <taxon>Neoptera</taxon>
        <taxon>Endopterygota</taxon>
        <taxon>Coleoptera</taxon>
        <taxon>Polyphaga</taxon>
        <taxon>Elateriformia</taxon>
        <taxon>Elateroidea</taxon>
        <taxon>Lampyridae</taxon>
        <taxon>Lampyrinae</taxon>
        <taxon>Pyrocoelia</taxon>
    </lineage>
</organism>
<dbReference type="SMART" id="SM00980">
    <property type="entry name" value="THAP"/>
    <property type="match status" value="1"/>
</dbReference>
<keyword evidence="2 5" id="KW-0863">Zinc-finger</keyword>
<evidence type="ECO:0000256" key="1">
    <source>
        <dbReference type="ARBA" id="ARBA00022723"/>
    </source>
</evidence>
<feature type="domain" description="THAP-type" evidence="6">
    <location>
        <begin position="1"/>
        <end position="71"/>
    </location>
</feature>
<evidence type="ECO:0000256" key="4">
    <source>
        <dbReference type="ARBA" id="ARBA00023125"/>
    </source>
</evidence>
<keyword evidence="4 5" id="KW-0238">DNA-binding</keyword>
<keyword evidence="8" id="KW-1185">Reference proteome</keyword>
<dbReference type="InterPro" id="IPR027805">
    <property type="entry name" value="Transposase_HTH_dom"/>
</dbReference>
<evidence type="ECO:0000256" key="5">
    <source>
        <dbReference type="PROSITE-ProRule" id="PRU00309"/>
    </source>
</evidence>
<dbReference type="Gene3D" id="6.20.210.20">
    <property type="entry name" value="THAP domain"/>
    <property type="match status" value="1"/>
</dbReference>
<evidence type="ECO:0000259" key="6">
    <source>
        <dbReference type="PROSITE" id="PS50950"/>
    </source>
</evidence>
<dbReference type="InterPro" id="IPR006612">
    <property type="entry name" value="THAP_Znf"/>
</dbReference>
<evidence type="ECO:0000256" key="2">
    <source>
        <dbReference type="ARBA" id="ARBA00022771"/>
    </source>
</evidence>
<dbReference type="GO" id="GO:0003677">
    <property type="term" value="F:DNA binding"/>
    <property type="evidence" value="ECO:0007669"/>
    <property type="project" value="UniProtKB-UniRule"/>
</dbReference>
<dbReference type="InterPro" id="IPR038441">
    <property type="entry name" value="THAP_Znf_sf"/>
</dbReference>
<dbReference type="AlphaFoldDB" id="A0AAN7VQC2"/>
<sequence>MPFCYCPGCAHDSRRERCSFYRFPADHKQFNRWKKMCRRADRDPTREDRLCSCHFNDGNKMLGPTIFPWNKEGVWKFPYPEKRIRKTKEVRVEGNVEVPINIPEPMEAGPSTYTSSPLQSSVLEKAELYFLEQENRKLKDSLKKGENRLSFRDISGEDTLVFQYTGLPTSAHFLMLHSLLQRFALKYYSGWNVEIIPPEDQLLCTLMKLRLNLQMFDLAFRFELSSTTMHNIIMTYVYALHEILYQGMMNTVPSRYKNSLFVPTCFRDFPNCKIVLDCTEIEIAVPRALKLKKSTIFA</sequence>
<dbReference type="Pfam" id="PF13613">
    <property type="entry name" value="HTH_Tnp_4"/>
    <property type="match status" value="1"/>
</dbReference>
<dbReference type="PANTHER" id="PTHR23080:SF133">
    <property type="entry name" value="SI:CH211-262I1.5-RELATED"/>
    <property type="match status" value="1"/>
</dbReference>
<dbReference type="PANTHER" id="PTHR23080">
    <property type="entry name" value="THAP DOMAIN PROTEIN"/>
    <property type="match status" value="1"/>
</dbReference>
<proteinExistence type="predicted"/>
<keyword evidence="1" id="KW-0479">Metal-binding</keyword>